<dbReference type="Pfam" id="PF02771">
    <property type="entry name" value="Acyl-CoA_dh_N"/>
    <property type="match status" value="1"/>
</dbReference>
<keyword evidence="4 5" id="KW-0274">FAD</keyword>
<feature type="domain" description="Acyl-CoA oxidase/dehydrogenase middle" evidence="7">
    <location>
        <begin position="123"/>
        <end position="215"/>
    </location>
</feature>
<dbReference type="InterPro" id="IPR046373">
    <property type="entry name" value="Acyl-CoA_Oxase/DH_mid-dom_sf"/>
</dbReference>
<sequence length="388" mass="43077">MPTLIEATLKQEEVKEKIQSLVEDVIRPNADRLDREGEFPSENLAVLGKAGWNSIFLPKQLGGLELDYQSFGVVVQEIAKACPSTALVYSMNVGATIIIYKYGNEDQWHRWLKPLRNGKFGTIATSERASGGQYWISHSQAEYKDDGYVLNLEKAFVTSSGHADFYVLQTRSPHAEKLSDLTYFIVDGKQDGIETGVWDALGVRGNHSSPIRFNDIYVDRRDRIGEEGTGKSIIENSNVYIFGLAAAWTGTAIGIYNEVLAYARKSLANYQVIRNQLASAKIIIDSLSAWQKDIASQLEEWAQTDTPLPPNLRTLIIEFKVHASESANQVAQIAMDVAGGYGYKKGILERLYRDARAGIVMGPSNNLARELIGKEIVGIDTALWPENN</sequence>
<keyword evidence="5" id="KW-0560">Oxidoreductase</keyword>
<evidence type="ECO:0000259" key="7">
    <source>
        <dbReference type="Pfam" id="PF02770"/>
    </source>
</evidence>
<dbReference type="SUPFAM" id="SSF56645">
    <property type="entry name" value="Acyl-CoA dehydrogenase NM domain-like"/>
    <property type="match status" value="1"/>
</dbReference>
<dbReference type="SUPFAM" id="SSF47203">
    <property type="entry name" value="Acyl-CoA dehydrogenase C-terminal domain-like"/>
    <property type="match status" value="1"/>
</dbReference>
<dbReference type="PIRSF" id="PIRSF016578">
    <property type="entry name" value="HsaA"/>
    <property type="match status" value="1"/>
</dbReference>
<dbReference type="InterPro" id="IPR006091">
    <property type="entry name" value="Acyl-CoA_Oxase/DH_mid-dom"/>
</dbReference>
<evidence type="ECO:0000256" key="1">
    <source>
        <dbReference type="ARBA" id="ARBA00001974"/>
    </source>
</evidence>
<gene>
    <name evidence="9" type="ORF">KHA91_16500</name>
</gene>
<evidence type="ECO:0000256" key="3">
    <source>
        <dbReference type="ARBA" id="ARBA00022630"/>
    </source>
</evidence>
<dbReference type="PANTHER" id="PTHR43884">
    <property type="entry name" value="ACYL-COA DEHYDROGENASE"/>
    <property type="match status" value="1"/>
</dbReference>
<dbReference type="Gene3D" id="2.40.110.10">
    <property type="entry name" value="Butyryl-CoA Dehydrogenase, subunit A, domain 2"/>
    <property type="match status" value="1"/>
</dbReference>
<dbReference type="RefSeq" id="WP_213099343.1">
    <property type="nucleotide sequence ID" value="NZ_JAGYPN010000003.1"/>
</dbReference>
<dbReference type="InterPro" id="IPR036250">
    <property type="entry name" value="AcylCo_DH-like_C"/>
</dbReference>
<dbReference type="Pfam" id="PF00441">
    <property type="entry name" value="Acyl-CoA_dh_1"/>
    <property type="match status" value="1"/>
</dbReference>
<name>A0A942Z6I0_9BACI</name>
<feature type="domain" description="Acyl-CoA dehydrogenase/oxidase N-terminal" evidence="8">
    <location>
        <begin position="10"/>
        <end position="118"/>
    </location>
</feature>
<organism evidence="9 10">
    <name type="scientific">Lederbergia citrea</name>
    <dbReference type="NCBI Taxonomy" id="2833581"/>
    <lineage>
        <taxon>Bacteria</taxon>
        <taxon>Bacillati</taxon>
        <taxon>Bacillota</taxon>
        <taxon>Bacilli</taxon>
        <taxon>Bacillales</taxon>
        <taxon>Bacillaceae</taxon>
        <taxon>Lederbergia</taxon>
    </lineage>
</organism>
<accession>A0A942Z6I0</accession>
<keyword evidence="3 5" id="KW-0285">Flavoprotein</keyword>
<evidence type="ECO:0000259" key="8">
    <source>
        <dbReference type="Pfam" id="PF02771"/>
    </source>
</evidence>
<protein>
    <submittedName>
        <fullName evidence="9">Acyl-CoA/acyl-ACP dehydrogenase</fullName>
    </submittedName>
</protein>
<feature type="domain" description="Acyl-CoA dehydrogenase/oxidase C-terminal" evidence="6">
    <location>
        <begin position="242"/>
        <end position="376"/>
    </location>
</feature>
<dbReference type="Gene3D" id="1.10.540.10">
    <property type="entry name" value="Acyl-CoA dehydrogenase/oxidase, N-terminal domain"/>
    <property type="match status" value="1"/>
</dbReference>
<evidence type="ECO:0000256" key="5">
    <source>
        <dbReference type="RuleBase" id="RU362125"/>
    </source>
</evidence>
<comment type="similarity">
    <text evidence="2 5">Belongs to the acyl-CoA dehydrogenase family.</text>
</comment>
<evidence type="ECO:0000256" key="2">
    <source>
        <dbReference type="ARBA" id="ARBA00009347"/>
    </source>
</evidence>
<comment type="cofactor">
    <cofactor evidence="1 5">
        <name>FAD</name>
        <dbReference type="ChEBI" id="CHEBI:57692"/>
    </cofactor>
</comment>
<dbReference type="GO" id="GO:0050660">
    <property type="term" value="F:flavin adenine dinucleotide binding"/>
    <property type="evidence" value="ECO:0007669"/>
    <property type="project" value="InterPro"/>
</dbReference>
<dbReference type="Gene3D" id="1.20.140.10">
    <property type="entry name" value="Butyryl-CoA Dehydrogenase, subunit A, domain 3"/>
    <property type="match status" value="1"/>
</dbReference>
<dbReference type="PANTHER" id="PTHR43884:SF12">
    <property type="entry name" value="ISOVALERYL-COA DEHYDROGENASE, MITOCHONDRIAL-RELATED"/>
    <property type="match status" value="1"/>
</dbReference>
<dbReference type="AlphaFoldDB" id="A0A942Z6I0"/>
<dbReference type="GO" id="GO:0003995">
    <property type="term" value="F:acyl-CoA dehydrogenase activity"/>
    <property type="evidence" value="ECO:0007669"/>
    <property type="project" value="TreeGrafter"/>
</dbReference>
<evidence type="ECO:0000259" key="6">
    <source>
        <dbReference type="Pfam" id="PF00441"/>
    </source>
</evidence>
<evidence type="ECO:0000313" key="10">
    <source>
        <dbReference type="Proteomes" id="UP000676456"/>
    </source>
</evidence>
<dbReference type="InterPro" id="IPR037069">
    <property type="entry name" value="AcylCoA_DH/ox_N_sf"/>
</dbReference>
<dbReference type="EMBL" id="JAGYPN010000003">
    <property type="protein sequence ID" value="MBS4224322.1"/>
    <property type="molecule type" value="Genomic_DNA"/>
</dbReference>
<reference evidence="9 10" key="1">
    <citation type="submission" date="2021-05" db="EMBL/GenBank/DDBJ databases">
        <title>Novel Bacillus species.</title>
        <authorList>
            <person name="Liu G."/>
        </authorList>
    </citation>
    <scope>NUCLEOTIDE SEQUENCE [LARGE SCALE GENOMIC DNA]</scope>
    <source>
        <strain evidence="9 10">FJAT-49682</strain>
    </source>
</reference>
<dbReference type="InterPro" id="IPR013786">
    <property type="entry name" value="AcylCoA_DH/ox_N"/>
</dbReference>
<dbReference type="Pfam" id="PF02770">
    <property type="entry name" value="Acyl-CoA_dh_M"/>
    <property type="match status" value="1"/>
</dbReference>
<dbReference type="InterPro" id="IPR009075">
    <property type="entry name" value="AcylCo_DH/oxidase_C"/>
</dbReference>
<proteinExistence type="inferred from homology"/>
<evidence type="ECO:0000256" key="4">
    <source>
        <dbReference type="ARBA" id="ARBA00022827"/>
    </source>
</evidence>
<keyword evidence="10" id="KW-1185">Reference proteome</keyword>
<comment type="caution">
    <text evidence="9">The sequence shown here is derived from an EMBL/GenBank/DDBJ whole genome shotgun (WGS) entry which is preliminary data.</text>
</comment>
<dbReference type="Proteomes" id="UP000676456">
    <property type="component" value="Unassembled WGS sequence"/>
</dbReference>
<evidence type="ECO:0000313" key="9">
    <source>
        <dbReference type="EMBL" id="MBS4224322.1"/>
    </source>
</evidence>
<dbReference type="InterPro" id="IPR009100">
    <property type="entry name" value="AcylCoA_DH/oxidase_NM_dom_sf"/>
</dbReference>